<organism evidence="11 12">
    <name type="scientific">Daucus carota subsp. sativus</name>
    <name type="common">Carrot</name>
    <dbReference type="NCBI Taxonomy" id="79200"/>
    <lineage>
        <taxon>Eukaryota</taxon>
        <taxon>Viridiplantae</taxon>
        <taxon>Streptophyta</taxon>
        <taxon>Embryophyta</taxon>
        <taxon>Tracheophyta</taxon>
        <taxon>Spermatophyta</taxon>
        <taxon>Magnoliopsida</taxon>
        <taxon>eudicotyledons</taxon>
        <taxon>Gunneridae</taxon>
        <taxon>Pentapetalae</taxon>
        <taxon>asterids</taxon>
        <taxon>campanulids</taxon>
        <taxon>Apiales</taxon>
        <taxon>Apiaceae</taxon>
        <taxon>Apioideae</taxon>
        <taxon>Scandiceae</taxon>
        <taxon>Daucinae</taxon>
        <taxon>Daucus</taxon>
        <taxon>Daucus sect. Daucus</taxon>
    </lineage>
</organism>
<keyword evidence="3" id="KW-0547">Nucleotide-binding</keyword>
<proteinExistence type="inferred from homology"/>
<evidence type="ECO:0000256" key="1">
    <source>
        <dbReference type="ARBA" id="ARBA00004123"/>
    </source>
</evidence>
<dbReference type="Pfam" id="PF03215">
    <property type="entry name" value="Rad17"/>
    <property type="match status" value="1"/>
</dbReference>
<keyword evidence="9" id="KW-1133">Transmembrane helix</keyword>
<feature type="compositionally biased region" description="Polar residues" evidence="8">
    <location>
        <begin position="232"/>
        <end position="242"/>
    </location>
</feature>
<dbReference type="InterPro" id="IPR003593">
    <property type="entry name" value="AAA+_ATPase"/>
</dbReference>
<dbReference type="Gene3D" id="3.40.50.300">
    <property type="entry name" value="P-loop containing nucleotide triphosphate hydrolases"/>
    <property type="match status" value="1"/>
</dbReference>
<dbReference type="GO" id="GO:0003689">
    <property type="term" value="F:DNA clamp loader activity"/>
    <property type="evidence" value="ECO:0007669"/>
    <property type="project" value="TreeGrafter"/>
</dbReference>
<feature type="transmembrane region" description="Helical" evidence="9">
    <location>
        <begin position="55"/>
        <end position="80"/>
    </location>
</feature>
<dbReference type="InterPro" id="IPR004582">
    <property type="entry name" value="Checkpoint_prot_Rad17_Rad24"/>
</dbReference>
<dbReference type="GO" id="GO:0005524">
    <property type="term" value="F:ATP binding"/>
    <property type="evidence" value="ECO:0007669"/>
    <property type="project" value="UniProtKB-KW"/>
</dbReference>
<keyword evidence="5" id="KW-0067">ATP-binding</keyword>
<keyword evidence="4" id="KW-0227">DNA damage</keyword>
<dbReference type="EMBL" id="CP093347">
    <property type="protein sequence ID" value="WOH00535.1"/>
    <property type="molecule type" value="Genomic_DNA"/>
</dbReference>
<gene>
    <name evidence="11" type="ORF">DCAR_0519901</name>
</gene>
<keyword evidence="12" id="KW-1185">Reference proteome</keyword>
<dbReference type="PROSITE" id="PS51257">
    <property type="entry name" value="PROKAR_LIPOPROTEIN"/>
    <property type="match status" value="1"/>
</dbReference>
<evidence type="ECO:0000313" key="11">
    <source>
        <dbReference type="EMBL" id="WOH00535.1"/>
    </source>
</evidence>
<dbReference type="SUPFAM" id="SSF52540">
    <property type="entry name" value="P-loop containing nucleoside triphosphate hydrolases"/>
    <property type="match status" value="1"/>
</dbReference>
<dbReference type="InterPro" id="IPR027417">
    <property type="entry name" value="P-loop_NTPase"/>
</dbReference>
<evidence type="ECO:0000259" key="10">
    <source>
        <dbReference type="SMART" id="SM00382"/>
    </source>
</evidence>
<sequence length="1322" mass="148254">MLNKNLFFTFIRAIYIPRFQSLILLVISCSSYTLSKSRKYPFILIPWLNLEPSSIGLILGVCIICLLLKSILISSGIVIVDSSLCSILSNISSYNCCLLPLKIQTRIIHLILPFTIHLNSMDTRRRLIQSTMLPLDNADQNINKPEVMFVAVTKEETTSKGMDEEEDLHQLNNHTRSPQKRRRCSSATPEKRRSSATPAKRCTSATPKKRGARATPEKRQKNSTAKKKLLSSGLNDGSVQPNNPIPCERASQLVPDLRLEAKLQAEENLRIYGGRLIHPFFSSWKTVKRSQERTDEESDQSLVDKKGQSINFSPIHVFEQVEDDENLSLDWGNWTFSERSVCANFDLKSESSNYETTVKVLHFDNFLNASGCQNNGSSYKCLNKADKVPSHLSPIQQDYIHSASSPQNSLWTNKYQPKKANEICGNGECVTYLNNWLRLWHEKSSGVNKIIGNIDSEQDAEYSRTSVSDSGDMDEENRLKNVLLITGPVGSGKSAAIYACAEEQGFQVIEVNASDWRNGALVKQRFREAVESHWLSCTTADQGINKEVTEMISLSDSEDSDYTRMTPAELVSKKSDKKTLILFEDVDTVFDEDRGFLGSIQQLAETAKRPMILTSNSNNPVLPNNLDRLKLCFNKPSLEELFCLASMVCSAEKVAISPCLVRRFIEFCHRDIRKTILHLQFWCQGQTYTREKKILGAYGLMVFDTDAGHNVLPKMISCDYPSQLSEIVDKVITKSVLEVKEATHLNLIDEEEPNIYNSGAIKFQPNSIDARKEAMLSCYCSDQDGNEFPSQLGTACELSNSSGSSVAFGQQGIPRRTETMLSSQSGEECSRSRGSFPFVPHKESKEEHLEAHLDVISKGPSHCFSLEMSNNAMTEQLLQAPKVFAPLNGTCRLVDVPCVRESSFVSDTDFFSGTLWGNVDNTAESSNTKNGLANNRIDLNMSPSKLDEIPIFTKTQSEVVTNSSREVEEIIDSRINGAETAVTNSEFPVVGIDLNLSLYGSDEIPVLLNNKSDTITILQPIQQVVDSHVECVQGVPREYHQIDECDSMNFSMRSRYKKNHSCLVASDTVQETWRRLRDSHINFQQYAILERKDASKVLKLAHGLSNLISEADMLLSDCQLLVSDYLEPSMVPCEDSHFLSWYDDHLKMVSIISEHGMCLYAKDIDAAGTNMFSTGRLDLAWEMLASSRSTMSLGKLVNRDSRRIQNSEMSLPDSGISTRRQSASSLSSIVQSLIPARSYLSVKGNALHEYLSSLSHISRLEDNRLLENHKSTTRRVCVGKNYLSNAAPSLTPRDISLLSQYSYYQKASHQFLDNIRGESFCQ</sequence>
<evidence type="ECO:0000256" key="2">
    <source>
        <dbReference type="ARBA" id="ARBA00006168"/>
    </source>
</evidence>
<dbReference type="PANTHER" id="PTHR12172">
    <property type="entry name" value="CELL CYCLE CHECKPOINT PROTEIN RAD17"/>
    <property type="match status" value="1"/>
</dbReference>
<evidence type="ECO:0000256" key="3">
    <source>
        <dbReference type="ARBA" id="ARBA00022741"/>
    </source>
</evidence>
<evidence type="ECO:0000256" key="5">
    <source>
        <dbReference type="ARBA" id="ARBA00022840"/>
    </source>
</evidence>
<dbReference type="PANTHER" id="PTHR12172:SF1">
    <property type="entry name" value="P-LOOP CONTAINING NUCLEOSIDE TRIPHOSPHATE HYDROLASES SUPERFAMILY PROTEIN"/>
    <property type="match status" value="1"/>
</dbReference>
<evidence type="ECO:0000256" key="8">
    <source>
        <dbReference type="SAM" id="MobiDB-lite"/>
    </source>
</evidence>
<dbReference type="GO" id="GO:0000077">
    <property type="term" value="P:DNA damage checkpoint signaling"/>
    <property type="evidence" value="ECO:0007669"/>
    <property type="project" value="TreeGrafter"/>
</dbReference>
<reference evidence="11" key="2">
    <citation type="submission" date="2022-03" db="EMBL/GenBank/DDBJ databases">
        <title>Draft title - Genomic analysis of global carrot germplasm unveils the trajectory of domestication and the origin of high carotenoid orange carrot.</title>
        <authorList>
            <person name="Iorizzo M."/>
            <person name="Ellison S."/>
            <person name="Senalik D."/>
            <person name="Macko-Podgorni A."/>
            <person name="Grzebelus D."/>
            <person name="Bostan H."/>
            <person name="Rolling W."/>
            <person name="Curaba J."/>
            <person name="Simon P."/>
        </authorList>
    </citation>
    <scope>NUCLEOTIDE SEQUENCE</scope>
    <source>
        <tissue evidence="11">Leaf</tissue>
    </source>
</reference>
<evidence type="ECO:0000256" key="4">
    <source>
        <dbReference type="ARBA" id="ARBA00022763"/>
    </source>
</evidence>
<feature type="region of interest" description="Disordered" evidence="8">
    <location>
        <begin position="156"/>
        <end position="247"/>
    </location>
</feature>
<protein>
    <recommendedName>
        <fullName evidence="10">AAA+ ATPase domain-containing protein</fullName>
    </recommendedName>
</protein>
<feature type="transmembrane region" description="Helical" evidence="9">
    <location>
        <begin position="6"/>
        <end position="34"/>
    </location>
</feature>
<keyword evidence="7" id="KW-0131">Cell cycle</keyword>
<name>A0AAF0X3K8_DAUCS</name>
<evidence type="ECO:0000313" key="12">
    <source>
        <dbReference type="Proteomes" id="UP000077755"/>
    </source>
</evidence>
<keyword evidence="9" id="KW-0812">Transmembrane</keyword>
<keyword evidence="6" id="KW-0539">Nucleus</keyword>
<evidence type="ECO:0000256" key="7">
    <source>
        <dbReference type="ARBA" id="ARBA00023306"/>
    </source>
</evidence>
<dbReference type="GO" id="GO:0005634">
    <property type="term" value="C:nucleus"/>
    <property type="evidence" value="ECO:0007669"/>
    <property type="project" value="UniProtKB-SubCell"/>
</dbReference>
<evidence type="ECO:0000256" key="9">
    <source>
        <dbReference type="SAM" id="Phobius"/>
    </source>
</evidence>
<evidence type="ECO:0000256" key="6">
    <source>
        <dbReference type="ARBA" id="ARBA00023242"/>
    </source>
</evidence>
<keyword evidence="9" id="KW-0472">Membrane</keyword>
<dbReference type="GO" id="GO:0033314">
    <property type="term" value="P:mitotic DNA replication checkpoint signaling"/>
    <property type="evidence" value="ECO:0007669"/>
    <property type="project" value="TreeGrafter"/>
</dbReference>
<dbReference type="GO" id="GO:0003682">
    <property type="term" value="F:chromatin binding"/>
    <property type="evidence" value="ECO:0007669"/>
    <property type="project" value="TreeGrafter"/>
</dbReference>
<dbReference type="SMART" id="SM00382">
    <property type="entry name" value="AAA"/>
    <property type="match status" value="1"/>
</dbReference>
<comment type="subcellular location">
    <subcellularLocation>
        <location evidence="1">Nucleus</location>
    </subcellularLocation>
</comment>
<comment type="similarity">
    <text evidence="2">Belongs to the rad17/RAD24 family.</text>
</comment>
<dbReference type="Proteomes" id="UP000077755">
    <property type="component" value="Chromosome 5"/>
</dbReference>
<reference evidence="11" key="1">
    <citation type="journal article" date="2016" name="Nat. Genet.">
        <title>A high-quality carrot genome assembly provides new insights into carotenoid accumulation and asterid genome evolution.</title>
        <authorList>
            <person name="Iorizzo M."/>
            <person name="Ellison S."/>
            <person name="Senalik D."/>
            <person name="Zeng P."/>
            <person name="Satapoomin P."/>
            <person name="Huang J."/>
            <person name="Bowman M."/>
            <person name="Iovene M."/>
            <person name="Sanseverino W."/>
            <person name="Cavagnaro P."/>
            <person name="Yildiz M."/>
            <person name="Macko-Podgorni A."/>
            <person name="Moranska E."/>
            <person name="Grzebelus E."/>
            <person name="Grzebelus D."/>
            <person name="Ashrafi H."/>
            <person name="Zheng Z."/>
            <person name="Cheng S."/>
            <person name="Spooner D."/>
            <person name="Van Deynze A."/>
            <person name="Simon P."/>
        </authorList>
    </citation>
    <scope>NUCLEOTIDE SEQUENCE</scope>
    <source>
        <tissue evidence="11">Leaf</tissue>
    </source>
</reference>
<feature type="domain" description="AAA+ ATPase" evidence="10">
    <location>
        <begin position="479"/>
        <end position="637"/>
    </location>
</feature>
<dbReference type="GO" id="GO:0006281">
    <property type="term" value="P:DNA repair"/>
    <property type="evidence" value="ECO:0007669"/>
    <property type="project" value="InterPro"/>
</dbReference>
<accession>A0AAF0X3K8</accession>